<evidence type="ECO:0000313" key="1">
    <source>
        <dbReference type="EMBL" id="MEU6826962.1"/>
    </source>
</evidence>
<sequence length="91" mass="10457">MNDRLTASTINDAQLDALYDERDRLGYEVQQWRSTYGEHALRDTLRRLHRAEAAIERVRKLASRWAVLRAYGSAATDLRRALDATEPTPEA</sequence>
<dbReference type="EMBL" id="JBEYXV010000037">
    <property type="protein sequence ID" value="MEU6826962.1"/>
    <property type="molecule type" value="Genomic_DNA"/>
</dbReference>
<protein>
    <submittedName>
        <fullName evidence="1">Uncharacterized protein</fullName>
    </submittedName>
</protein>
<accession>A0ABV3C121</accession>
<organism evidence="1 2">
    <name type="scientific">Streptomyces atriruber</name>
    <dbReference type="NCBI Taxonomy" id="545121"/>
    <lineage>
        <taxon>Bacteria</taxon>
        <taxon>Bacillati</taxon>
        <taxon>Actinomycetota</taxon>
        <taxon>Actinomycetes</taxon>
        <taxon>Kitasatosporales</taxon>
        <taxon>Streptomycetaceae</taxon>
        <taxon>Streptomyces</taxon>
    </lineage>
</organism>
<gene>
    <name evidence="1" type="ORF">ABZ921_40685</name>
</gene>
<dbReference type="RefSeq" id="WP_359358792.1">
    <property type="nucleotide sequence ID" value="NZ_JBEYXV010000037.1"/>
</dbReference>
<evidence type="ECO:0000313" key="2">
    <source>
        <dbReference type="Proteomes" id="UP001551176"/>
    </source>
</evidence>
<dbReference type="Proteomes" id="UP001551176">
    <property type="component" value="Unassembled WGS sequence"/>
</dbReference>
<proteinExistence type="predicted"/>
<keyword evidence="2" id="KW-1185">Reference proteome</keyword>
<name>A0ABV3C121_9ACTN</name>
<comment type="caution">
    <text evidence="1">The sequence shown here is derived from an EMBL/GenBank/DDBJ whole genome shotgun (WGS) entry which is preliminary data.</text>
</comment>
<reference evidence="1 2" key="1">
    <citation type="submission" date="2024-06" db="EMBL/GenBank/DDBJ databases">
        <title>The Natural Products Discovery Center: Release of the First 8490 Sequenced Strains for Exploring Actinobacteria Biosynthetic Diversity.</title>
        <authorList>
            <person name="Kalkreuter E."/>
            <person name="Kautsar S.A."/>
            <person name="Yang D."/>
            <person name="Bader C.D."/>
            <person name="Teijaro C.N."/>
            <person name="Fluegel L."/>
            <person name="Davis C.M."/>
            <person name="Simpson J.R."/>
            <person name="Lauterbach L."/>
            <person name="Steele A.D."/>
            <person name="Gui C."/>
            <person name="Meng S."/>
            <person name="Li G."/>
            <person name="Viehrig K."/>
            <person name="Ye F."/>
            <person name="Su P."/>
            <person name="Kiefer A.F."/>
            <person name="Nichols A."/>
            <person name="Cepeda A.J."/>
            <person name="Yan W."/>
            <person name="Fan B."/>
            <person name="Jiang Y."/>
            <person name="Adhikari A."/>
            <person name="Zheng C.-J."/>
            <person name="Schuster L."/>
            <person name="Cowan T.M."/>
            <person name="Smanski M.J."/>
            <person name="Chevrette M.G."/>
            <person name="De Carvalho L.P.S."/>
            <person name="Shen B."/>
        </authorList>
    </citation>
    <scope>NUCLEOTIDE SEQUENCE [LARGE SCALE GENOMIC DNA]</scope>
    <source>
        <strain evidence="1 2">NPDC046838</strain>
    </source>
</reference>